<protein>
    <submittedName>
        <fullName evidence="2">Glyoxalase</fullName>
    </submittedName>
</protein>
<proteinExistence type="predicted"/>
<dbReference type="PATRIC" id="fig|908627.4.peg.5330"/>
<feature type="chain" id="PRO_5005249303" evidence="1">
    <location>
        <begin position="32"/>
        <end position="318"/>
    </location>
</feature>
<dbReference type="InterPro" id="IPR029068">
    <property type="entry name" value="Glyas_Bleomycin-R_OHBP_Dase"/>
</dbReference>
<organism evidence="2 3">
    <name type="scientific">Caballeronia mineralivorans PML1(12)</name>
    <dbReference type="NCBI Taxonomy" id="908627"/>
    <lineage>
        <taxon>Bacteria</taxon>
        <taxon>Pseudomonadati</taxon>
        <taxon>Pseudomonadota</taxon>
        <taxon>Betaproteobacteria</taxon>
        <taxon>Burkholderiales</taxon>
        <taxon>Burkholderiaceae</taxon>
        <taxon>Caballeronia</taxon>
    </lineage>
</organism>
<feature type="signal peptide" evidence="1">
    <location>
        <begin position="1"/>
        <end position="31"/>
    </location>
</feature>
<dbReference type="EMBL" id="AEJF01000143">
    <property type="protein sequence ID" value="KLU23697.1"/>
    <property type="molecule type" value="Genomic_DNA"/>
</dbReference>
<dbReference type="Proteomes" id="UP000035963">
    <property type="component" value="Unassembled WGS sequence"/>
</dbReference>
<dbReference type="AlphaFoldDB" id="A0A0J1CSV0"/>
<evidence type="ECO:0000256" key="1">
    <source>
        <dbReference type="SAM" id="SignalP"/>
    </source>
</evidence>
<evidence type="ECO:0000313" key="3">
    <source>
        <dbReference type="Proteomes" id="UP000035963"/>
    </source>
</evidence>
<evidence type="ECO:0000313" key="2">
    <source>
        <dbReference type="EMBL" id="KLU23697.1"/>
    </source>
</evidence>
<accession>A0A0J1CSV0</accession>
<keyword evidence="3" id="KW-1185">Reference proteome</keyword>
<dbReference type="SUPFAM" id="SSF54593">
    <property type="entry name" value="Glyoxalase/Bleomycin resistance protein/Dihydroxybiphenyl dioxygenase"/>
    <property type="match status" value="2"/>
</dbReference>
<comment type="caution">
    <text evidence="2">The sequence shown here is derived from an EMBL/GenBank/DDBJ whole genome shotgun (WGS) entry which is preliminary data.</text>
</comment>
<dbReference type="RefSeq" id="WP_047849182.1">
    <property type="nucleotide sequence ID" value="NZ_AEJF01000143.1"/>
</dbReference>
<reference evidence="2 3" key="1">
    <citation type="journal article" date="2015" name="Genome Announc.">
        <title>Draft Genome Sequence of Burkholderia sp. Strain PML1(12), an Ectomycorrhizosphere-Inhabiting Bacterium with Effective Mineral-Weathering Ability.</title>
        <authorList>
            <person name="Uroz S."/>
            <person name="Oger P."/>
        </authorList>
    </citation>
    <scope>NUCLEOTIDE SEQUENCE [LARGE SCALE GENOMIC DNA]</scope>
    <source>
        <strain evidence="3">PML1(12)</strain>
    </source>
</reference>
<gene>
    <name evidence="2" type="ORF">EOS_23885</name>
</gene>
<sequence length="318" mass="34252">MPNRSLSRIFLATSLAAVLLGSLSAAEPVLAAAELVESASDVSTIRGATPNVAVGSQYDTTHVYVASENLDAFVNSIIATFGGKASQRAVFTVTPTPSKTASQYVQTPAGMLSVFGFETPIPYPFGSERTGYLVTDIDQAVKAARAAGADVLVDTFNDPIGKDAVIQWPGGLTMQLYWHTRAPDYAPLHTVPDNRVYVSRYEANNFVRRWLHFSHGKVVSDNRHADAGVIGRPGETVREIRINSTFGRMLVFVTDGKLPFPFGRETTGYAVDDLPQTLEKAQASGAKVLYPAYKSSTGQTAMVEFPGGYIAEIHDGQQ</sequence>
<name>A0A0J1CSV0_9BURK</name>
<keyword evidence="1" id="KW-0732">Signal</keyword>